<keyword evidence="3" id="KW-1185">Reference proteome</keyword>
<protein>
    <submittedName>
        <fullName evidence="2">Polymer-forming cytoskeletal protein</fullName>
    </submittedName>
</protein>
<dbReference type="EMBL" id="VRYY01000144">
    <property type="protein sequence ID" value="MBG3876652.1"/>
    <property type="molecule type" value="Genomic_DNA"/>
</dbReference>
<dbReference type="InterPro" id="IPR007607">
    <property type="entry name" value="BacA/B"/>
</dbReference>
<sequence length="113" mass="12004">MARDEINAFLGAGTVYQGQLSFQGAVRIDGNFVGEVHSEGTLIVGKDANVEGQVRVGQLILSGRVTGEVTAQRKVILHRTGNLNGNLSTPVLVMEEGAVIEGRISMQPAEKTE</sequence>
<evidence type="ECO:0000313" key="3">
    <source>
        <dbReference type="Proteomes" id="UP001194469"/>
    </source>
</evidence>
<dbReference type="PANTHER" id="PTHR35024">
    <property type="entry name" value="HYPOTHETICAL CYTOSOLIC PROTEIN"/>
    <property type="match status" value="1"/>
</dbReference>
<dbReference type="PANTHER" id="PTHR35024:SF4">
    <property type="entry name" value="POLYMER-FORMING CYTOSKELETAL PROTEIN"/>
    <property type="match status" value="1"/>
</dbReference>
<dbReference type="RefSeq" id="WP_196608768.1">
    <property type="nucleotide sequence ID" value="NZ_VRYY01000144.1"/>
</dbReference>
<dbReference type="Pfam" id="PF04519">
    <property type="entry name" value="Bactofilin"/>
    <property type="match status" value="1"/>
</dbReference>
<proteinExistence type="inferred from homology"/>
<organism evidence="2 3">
    <name type="scientific">Nitratidesulfovibrio oxamicus</name>
    <dbReference type="NCBI Taxonomy" id="32016"/>
    <lineage>
        <taxon>Bacteria</taxon>
        <taxon>Pseudomonadati</taxon>
        <taxon>Thermodesulfobacteriota</taxon>
        <taxon>Desulfovibrionia</taxon>
        <taxon>Desulfovibrionales</taxon>
        <taxon>Desulfovibrionaceae</taxon>
        <taxon>Nitratidesulfovibrio</taxon>
    </lineage>
</organism>
<accession>A0ABS0J2I6</accession>
<dbReference type="Proteomes" id="UP001194469">
    <property type="component" value="Unassembled WGS sequence"/>
</dbReference>
<name>A0ABS0J2I6_9BACT</name>
<comment type="caution">
    <text evidence="2">The sequence shown here is derived from an EMBL/GenBank/DDBJ whole genome shotgun (WGS) entry which is preliminary data.</text>
</comment>
<evidence type="ECO:0000313" key="2">
    <source>
        <dbReference type="EMBL" id="MBG3876652.1"/>
    </source>
</evidence>
<comment type="similarity">
    <text evidence="1">Belongs to the bactofilin family.</text>
</comment>
<gene>
    <name evidence="2" type="ORF">FVW20_06325</name>
</gene>
<evidence type="ECO:0000256" key="1">
    <source>
        <dbReference type="ARBA" id="ARBA00044755"/>
    </source>
</evidence>
<reference evidence="2 3" key="1">
    <citation type="submission" date="2019-08" db="EMBL/GenBank/DDBJ databases">
        <authorList>
            <person name="Luo N."/>
        </authorList>
    </citation>
    <scope>NUCLEOTIDE SEQUENCE [LARGE SCALE GENOMIC DNA]</scope>
    <source>
        <strain evidence="2 3">NCIMB 9442</strain>
    </source>
</reference>